<dbReference type="RefSeq" id="WP_055670803.1">
    <property type="nucleotide sequence ID" value="NZ_CXWD01000003.1"/>
</dbReference>
<feature type="domain" description="AB hydrolase-1" evidence="2">
    <location>
        <begin position="17"/>
        <end position="254"/>
    </location>
</feature>
<name>A0A0M6ZTY7_9HYPH</name>
<dbReference type="EC" id="3.-.-.-" evidence="3"/>
<accession>A0A0M6ZTY7</accession>
<evidence type="ECO:0000256" key="1">
    <source>
        <dbReference type="ARBA" id="ARBA00022801"/>
    </source>
</evidence>
<dbReference type="AlphaFoldDB" id="A0A0M6ZTY7"/>
<dbReference type="InterPro" id="IPR029058">
    <property type="entry name" value="AB_hydrolase_fold"/>
</dbReference>
<dbReference type="EMBL" id="CXWD01000003">
    <property type="protein sequence ID" value="CTQ66235.1"/>
    <property type="molecule type" value="Genomic_DNA"/>
</dbReference>
<protein>
    <submittedName>
        <fullName evidence="3">AB hydrolase superfamily protein YdjP</fullName>
        <ecNumber evidence="3">3.-.-.-</ecNumber>
    </submittedName>
</protein>
<dbReference type="OrthoDB" id="9779853at2"/>
<evidence type="ECO:0000313" key="4">
    <source>
        <dbReference type="Proteomes" id="UP000053235"/>
    </source>
</evidence>
<dbReference type="PANTHER" id="PTHR43798:SF31">
    <property type="entry name" value="AB HYDROLASE SUPERFAMILY PROTEIN YCLE"/>
    <property type="match status" value="1"/>
</dbReference>
<dbReference type="InterPro" id="IPR050266">
    <property type="entry name" value="AB_hydrolase_sf"/>
</dbReference>
<organism evidence="3 4">
    <name type="scientific">Roseibium alexandrii</name>
    <dbReference type="NCBI Taxonomy" id="388408"/>
    <lineage>
        <taxon>Bacteria</taxon>
        <taxon>Pseudomonadati</taxon>
        <taxon>Pseudomonadota</taxon>
        <taxon>Alphaproteobacteria</taxon>
        <taxon>Hyphomicrobiales</taxon>
        <taxon>Stappiaceae</taxon>
        <taxon>Roseibium</taxon>
    </lineage>
</organism>
<evidence type="ECO:0000313" key="3">
    <source>
        <dbReference type="EMBL" id="CTQ66235.1"/>
    </source>
</evidence>
<evidence type="ECO:0000259" key="2">
    <source>
        <dbReference type="Pfam" id="PF12697"/>
    </source>
</evidence>
<dbReference type="Gene3D" id="3.40.50.1820">
    <property type="entry name" value="alpha/beta hydrolase"/>
    <property type="match status" value="1"/>
</dbReference>
<sequence length="264" mass="29404">MTASGLYIRDEGAGWPIVFVHGWSCPGMFFDRQVADLKDHARCIVPDLPGHGATGDRVPRTIEAAADAIHTYLSEQDLRNVVLCGWSMGALVSYALIERHGADRIGSMIAIDMSPKVLNDAGWQNGTRSGLTAGQNTHFINTITADWQRLPRRIARRMFAADSEPCPGLLDCASGEIAKANPLWLKDMWMSLTALDFRELLRTFPVPFHLAAGAKSQLYSPEVHRWHRENVPDFQLTLFDHSGHAPHLEEPEKFQALVLGELNR</sequence>
<dbReference type="GO" id="GO:0016787">
    <property type="term" value="F:hydrolase activity"/>
    <property type="evidence" value="ECO:0007669"/>
    <property type="project" value="UniProtKB-KW"/>
</dbReference>
<dbReference type="InterPro" id="IPR000073">
    <property type="entry name" value="AB_hydrolase_1"/>
</dbReference>
<dbReference type="PANTHER" id="PTHR43798">
    <property type="entry name" value="MONOACYLGLYCEROL LIPASE"/>
    <property type="match status" value="1"/>
</dbReference>
<dbReference type="GO" id="GO:0016020">
    <property type="term" value="C:membrane"/>
    <property type="evidence" value="ECO:0007669"/>
    <property type="project" value="TreeGrafter"/>
</dbReference>
<reference evidence="4" key="1">
    <citation type="submission" date="2015-07" db="EMBL/GenBank/DDBJ databases">
        <authorList>
            <person name="Rodrigo-Torres Lidia"/>
            <person name="Arahal R.David."/>
        </authorList>
    </citation>
    <scope>NUCLEOTIDE SEQUENCE [LARGE SCALE GENOMIC DNA]</scope>
    <source>
        <strain evidence="4">CECT 5112</strain>
    </source>
</reference>
<gene>
    <name evidence="3" type="primary">ydjP</name>
    <name evidence="3" type="ORF">LAX5112_00919</name>
</gene>
<dbReference type="STRING" id="388408.LAX5112_00919"/>
<dbReference type="SUPFAM" id="SSF53474">
    <property type="entry name" value="alpha/beta-Hydrolases"/>
    <property type="match status" value="1"/>
</dbReference>
<proteinExistence type="predicted"/>
<keyword evidence="4" id="KW-1185">Reference proteome</keyword>
<dbReference type="Proteomes" id="UP000053235">
    <property type="component" value="Unassembled WGS sequence"/>
</dbReference>
<dbReference type="Pfam" id="PF12697">
    <property type="entry name" value="Abhydrolase_6"/>
    <property type="match status" value="1"/>
</dbReference>
<keyword evidence="1 3" id="KW-0378">Hydrolase</keyword>